<comment type="similarity">
    <text evidence="1">Belongs to the Nudix hydrolase family.</text>
</comment>
<organism evidence="4 5">
    <name type="scientific">Oceanirhabdus seepicola</name>
    <dbReference type="NCBI Taxonomy" id="2828781"/>
    <lineage>
        <taxon>Bacteria</taxon>
        <taxon>Bacillati</taxon>
        <taxon>Bacillota</taxon>
        <taxon>Clostridia</taxon>
        <taxon>Eubacteriales</taxon>
        <taxon>Clostridiaceae</taxon>
        <taxon>Oceanirhabdus</taxon>
    </lineage>
</organism>
<dbReference type="PRINTS" id="PR00502">
    <property type="entry name" value="NUDIXFAMILY"/>
</dbReference>
<evidence type="ECO:0000313" key="4">
    <source>
        <dbReference type="EMBL" id="MCM1991596.1"/>
    </source>
</evidence>
<dbReference type="Gene3D" id="3.90.79.10">
    <property type="entry name" value="Nucleoside Triphosphate Pyrophosphohydrolase"/>
    <property type="match status" value="1"/>
</dbReference>
<evidence type="ECO:0000256" key="2">
    <source>
        <dbReference type="ARBA" id="ARBA00022801"/>
    </source>
</evidence>
<dbReference type="SUPFAM" id="SSF55811">
    <property type="entry name" value="Nudix"/>
    <property type="match status" value="1"/>
</dbReference>
<evidence type="ECO:0000313" key="5">
    <source>
        <dbReference type="Proteomes" id="UP001056429"/>
    </source>
</evidence>
<evidence type="ECO:0000256" key="1">
    <source>
        <dbReference type="ARBA" id="ARBA00005582"/>
    </source>
</evidence>
<proteinExistence type="inferred from homology"/>
<dbReference type="PANTHER" id="PTHR43736">
    <property type="entry name" value="ADP-RIBOSE PYROPHOSPHATASE"/>
    <property type="match status" value="1"/>
</dbReference>
<dbReference type="EMBL" id="JAGSOJ010000004">
    <property type="protein sequence ID" value="MCM1991596.1"/>
    <property type="molecule type" value="Genomic_DNA"/>
</dbReference>
<reference evidence="4" key="1">
    <citation type="journal article" date="2021" name="mSystems">
        <title>Bacteria and Archaea Synergistically Convert Glycine Betaine to Biogenic Methane in the Formosa Cold Seep of the South China Sea.</title>
        <authorList>
            <person name="Li L."/>
            <person name="Zhang W."/>
            <person name="Zhang S."/>
            <person name="Song L."/>
            <person name="Sun Q."/>
            <person name="Zhang H."/>
            <person name="Xiang H."/>
            <person name="Dong X."/>
        </authorList>
    </citation>
    <scope>NUCLEOTIDE SEQUENCE</scope>
    <source>
        <strain evidence="4">ZWT</strain>
    </source>
</reference>
<dbReference type="PANTHER" id="PTHR43736:SF1">
    <property type="entry name" value="DIHYDRONEOPTERIN TRIPHOSPHATE DIPHOSPHATASE"/>
    <property type="match status" value="1"/>
</dbReference>
<keyword evidence="5" id="KW-1185">Reference proteome</keyword>
<dbReference type="InterPro" id="IPR015797">
    <property type="entry name" value="NUDIX_hydrolase-like_dom_sf"/>
</dbReference>
<dbReference type="Proteomes" id="UP001056429">
    <property type="component" value="Unassembled WGS sequence"/>
</dbReference>
<evidence type="ECO:0000259" key="3">
    <source>
        <dbReference type="PROSITE" id="PS51462"/>
    </source>
</evidence>
<dbReference type="RefSeq" id="WP_250860739.1">
    <property type="nucleotide sequence ID" value="NZ_JAGSOJ010000004.1"/>
</dbReference>
<dbReference type="AlphaFoldDB" id="A0A9J6P5T1"/>
<protein>
    <submittedName>
        <fullName evidence="4">NUDIX domain-containing protein</fullName>
    </submittedName>
</protein>
<comment type="caution">
    <text evidence="4">The sequence shown here is derived from an EMBL/GenBank/DDBJ whole genome shotgun (WGS) entry which is preliminary data.</text>
</comment>
<sequence length="150" mass="17464">MDEKIIIERFRNELGYITPKVGVNGVVLTEDGKILLERRVDDKTWAIPGGWAEIGESPQDSVRREIYEETGLNVEVKGIIDIFTRLPGEYGQPHTTYHILFNCEVIDGDLKSSFESIEVGFYEYNKIPDWHKDHLNMVRKAYDFFKDTRH</sequence>
<keyword evidence="2" id="KW-0378">Hydrolase</keyword>
<dbReference type="PROSITE" id="PS51462">
    <property type="entry name" value="NUDIX"/>
    <property type="match status" value="1"/>
</dbReference>
<gene>
    <name evidence="4" type="ORF">KDK92_17815</name>
</gene>
<dbReference type="GO" id="GO:0016787">
    <property type="term" value="F:hydrolase activity"/>
    <property type="evidence" value="ECO:0007669"/>
    <property type="project" value="UniProtKB-KW"/>
</dbReference>
<feature type="domain" description="Nudix hydrolase" evidence="3">
    <location>
        <begin position="18"/>
        <end position="147"/>
    </location>
</feature>
<dbReference type="InterPro" id="IPR020476">
    <property type="entry name" value="Nudix_hydrolase"/>
</dbReference>
<accession>A0A9J6P5T1</accession>
<name>A0A9J6P5T1_9CLOT</name>
<dbReference type="InterPro" id="IPR000086">
    <property type="entry name" value="NUDIX_hydrolase_dom"/>
</dbReference>
<reference evidence="4" key="2">
    <citation type="submission" date="2021-04" db="EMBL/GenBank/DDBJ databases">
        <authorList>
            <person name="Dong X."/>
        </authorList>
    </citation>
    <scope>NUCLEOTIDE SEQUENCE</scope>
    <source>
        <strain evidence="4">ZWT</strain>
    </source>
</reference>
<dbReference type="Pfam" id="PF00293">
    <property type="entry name" value="NUDIX"/>
    <property type="match status" value="1"/>
</dbReference>